<organism evidence="1 2">
    <name type="scientific">Coniosporium tulheliwenetii</name>
    <dbReference type="NCBI Taxonomy" id="3383036"/>
    <lineage>
        <taxon>Eukaryota</taxon>
        <taxon>Fungi</taxon>
        <taxon>Dikarya</taxon>
        <taxon>Ascomycota</taxon>
        <taxon>Pezizomycotina</taxon>
        <taxon>Dothideomycetes</taxon>
        <taxon>Dothideomycetes incertae sedis</taxon>
        <taxon>Coniosporium</taxon>
    </lineage>
</organism>
<evidence type="ECO:0000313" key="2">
    <source>
        <dbReference type="Proteomes" id="UP001172680"/>
    </source>
</evidence>
<sequence length="486" mass="55436">MILLIAALILLLIAGLYHILTPPSNFPRNIPTIPIWVSFLGFFTPLDQLEIYSQHLEPYLRQHGAAKYFFGGRWNILVQSPDLLSDVLKHENVFAKSGNQKKIPYSVLAAFTGDNVISAHGEAWKLYREVMKPGLQRHDFDVNGIRKNAQNLAGLLLEAQKELQQHKGVAVNPLIQRFAMQALGQTVLGTDFKTLESATSRIHTIHTQLKMQIFKPLYLTMPFLDRFPIKSRRRARALVDEFEDELVKTVLEQTEILPEDDDMLVSLMKRARRDGTWTERQFRDNLKIVFIAGHENVQQLLNSLLYVLAKHPQTQQQLRDEFRVDHDDESMKSSPLLTSVLLETLRLFPPIPQLVNRKTTAAVLLGNIPIPKDTYVGWTATGAHRDTAAWGSNAEEFQPERWGNTPEQIHGNMRKHTSKSQFIPFHGGRRACLGQNFAMLEVRAAIVELLRISRWRFEEEDATVKFTPGGLLAPMGMRLVFEDLKA</sequence>
<evidence type="ECO:0000313" key="1">
    <source>
        <dbReference type="EMBL" id="KAJ9640889.1"/>
    </source>
</evidence>
<keyword evidence="1" id="KW-0560">Oxidoreductase</keyword>
<name>A0ACC2Z0L3_9PEZI</name>
<dbReference type="EC" id="1.14.14.1" evidence="1"/>
<protein>
    <submittedName>
        <fullName evidence="1">Cytochrome P450-dit2</fullName>
        <ecNumber evidence="1">1.14.14.1</ecNumber>
    </submittedName>
</protein>
<accession>A0ACC2Z0L3</accession>
<dbReference type="Proteomes" id="UP001172680">
    <property type="component" value="Unassembled WGS sequence"/>
</dbReference>
<keyword evidence="2" id="KW-1185">Reference proteome</keyword>
<proteinExistence type="predicted"/>
<reference evidence="1" key="1">
    <citation type="submission" date="2022-10" db="EMBL/GenBank/DDBJ databases">
        <title>Culturing micro-colonial fungi from biological soil crusts in the Mojave desert and describing Neophaeococcomyces mojavensis, and introducing the new genera and species Taxawa tesnikishii.</title>
        <authorList>
            <person name="Kurbessoian T."/>
            <person name="Stajich J.E."/>
        </authorList>
    </citation>
    <scope>NUCLEOTIDE SEQUENCE</scope>
    <source>
        <strain evidence="1">JES_115</strain>
    </source>
</reference>
<dbReference type="EMBL" id="JAPDRP010000016">
    <property type="protein sequence ID" value="KAJ9640889.1"/>
    <property type="molecule type" value="Genomic_DNA"/>
</dbReference>
<comment type="caution">
    <text evidence="1">The sequence shown here is derived from an EMBL/GenBank/DDBJ whole genome shotgun (WGS) entry which is preliminary data.</text>
</comment>
<gene>
    <name evidence="1" type="primary">DIT2</name>
    <name evidence="1" type="ORF">H2199_005557</name>
</gene>